<dbReference type="AlphaFoldDB" id="A0A1X6YNS8"/>
<dbReference type="RefSeq" id="WP_085816705.1">
    <property type="nucleotide sequence ID" value="NZ_FWFU01000001.1"/>
</dbReference>
<evidence type="ECO:0000256" key="1">
    <source>
        <dbReference type="SAM" id="MobiDB-lite"/>
    </source>
</evidence>
<name>A0A1X6YNS8_9RHOB</name>
<dbReference type="EMBL" id="FWFU01000001">
    <property type="protein sequence ID" value="SLN26096.1"/>
    <property type="molecule type" value="Genomic_DNA"/>
</dbReference>
<feature type="transmembrane region" description="Helical" evidence="2">
    <location>
        <begin position="6"/>
        <end position="24"/>
    </location>
</feature>
<proteinExistence type="predicted"/>
<organism evidence="3 4">
    <name type="scientific">Roseovarius halotolerans</name>
    <dbReference type="NCBI Taxonomy" id="505353"/>
    <lineage>
        <taxon>Bacteria</taxon>
        <taxon>Pseudomonadati</taxon>
        <taxon>Pseudomonadota</taxon>
        <taxon>Alphaproteobacteria</taxon>
        <taxon>Rhodobacterales</taxon>
        <taxon>Roseobacteraceae</taxon>
        <taxon>Roseovarius</taxon>
    </lineage>
</organism>
<protein>
    <submittedName>
        <fullName evidence="3">Uncharacterized protein</fullName>
    </submittedName>
</protein>
<dbReference type="Proteomes" id="UP000193207">
    <property type="component" value="Unassembled WGS sequence"/>
</dbReference>
<keyword evidence="4" id="KW-1185">Reference proteome</keyword>
<keyword evidence="2" id="KW-1133">Transmembrane helix</keyword>
<feature type="region of interest" description="Disordered" evidence="1">
    <location>
        <begin position="87"/>
        <end position="127"/>
    </location>
</feature>
<evidence type="ECO:0000256" key="2">
    <source>
        <dbReference type="SAM" id="Phobius"/>
    </source>
</evidence>
<keyword evidence="2" id="KW-0812">Transmembrane</keyword>
<keyword evidence="2" id="KW-0472">Membrane</keyword>
<evidence type="ECO:0000313" key="4">
    <source>
        <dbReference type="Proteomes" id="UP000193207"/>
    </source>
</evidence>
<evidence type="ECO:0000313" key="3">
    <source>
        <dbReference type="EMBL" id="SLN26096.1"/>
    </source>
</evidence>
<sequence>MFSWHSLVLVVVMGLTMLGVDIHLQVQKSGGSFRELGLAGYRETIRARIEARGGTQVASKAREAREAQRLPKGGQPYMDAIAEMTSHPAPGRRADAPLPVLDPPERARATGGRPPEAMPEPTPETVAGRMAGGSGIGEARGGALGAMLKRFADDGLSGMMDELRGGAGARFDGAQVPAASQGTVTQGGIAGSGAVKRFKAGVAVCTTNGGIKRCRIGG</sequence>
<accession>A0A1X6YNS8</accession>
<reference evidence="3 4" key="1">
    <citation type="submission" date="2017-03" db="EMBL/GenBank/DDBJ databases">
        <authorList>
            <person name="Afonso C.L."/>
            <person name="Miller P.J."/>
            <person name="Scott M.A."/>
            <person name="Spackman E."/>
            <person name="Goraichik I."/>
            <person name="Dimitrov K.M."/>
            <person name="Suarez D.L."/>
            <person name="Swayne D.E."/>
        </authorList>
    </citation>
    <scope>NUCLEOTIDE SEQUENCE [LARGE SCALE GENOMIC DNA]</scope>
    <source>
        <strain evidence="3 4">CECT 8110</strain>
    </source>
</reference>
<gene>
    <name evidence="3" type="ORF">ROH8110_01188</name>
</gene>